<feature type="compositionally biased region" description="Low complexity" evidence="5">
    <location>
        <begin position="370"/>
        <end position="390"/>
    </location>
</feature>
<keyword evidence="2" id="KW-0256">Endoplasmic reticulum</keyword>
<keyword evidence="3" id="KW-0813">Transport</keyword>
<dbReference type="SUPFAM" id="SSF82754">
    <property type="entry name" value="C-terminal, gelsolin-like domain of Sec23/24"/>
    <property type="match status" value="1"/>
</dbReference>
<keyword evidence="3" id="KW-0931">ER-Golgi transport</keyword>
<dbReference type="Pfam" id="PF04815">
    <property type="entry name" value="Sec23_helical"/>
    <property type="match status" value="1"/>
</dbReference>
<keyword evidence="4" id="KW-0472">Membrane</keyword>
<evidence type="ECO:0000256" key="5">
    <source>
        <dbReference type="SAM" id="MobiDB-lite"/>
    </source>
</evidence>
<evidence type="ECO:0000259" key="7">
    <source>
        <dbReference type="Pfam" id="PF08033"/>
    </source>
</evidence>
<comment type="caution">
    <text evidence="8">The sequence shown here is derived from an EMBL/GenBank/DDBJ whole genome shotgun (WGS) entry which is preliminary data.</text>
</comment>
<evidence type="ECO:0000313" key="9">
    <source>
        <dbReference type="Proteomes" id="UP001189429"/>
    </source>
</evidence>
<protein>
    <recommendedName>
        <fullName evidence="10">Protein transport protein SEC23</fullName>
    </recommendedName>
</protein>
<dbReference type="SUPFAM" id="SSF81995">
    <property type="entry name" value="beta-sandwich domain of Sec23/24"/>
    <property type="match status" value="1"/>
</dbReference>
<evidence type="ECO:0000256" key="2">
    <source>
        <dbReference type="ARBA" id="ARBA00022824"/>
    </source>
</evidence>
<dbReference type="PANTHER" id="PTHR13803:SF39">
    <property type="entry name" value="SECRETORY 24AB, ISOFORM A"/>
    <property type="match status" value="1"/>
</dbReference>
<dbReference type="Proteomes" id="UP001189429">
    <property type="component" value="Unassembled WGS sequence"/>
</dbReference>
<feature type="non-terminal residue" evidence="8">
    <location>
        <position position="1"/>
    </location>
</feature>
<dbReference type="InterPro" id="IPR006900">
    <property type="entry name" value="Sec23/24_helical_dom"/>
</dbReference>
<organism evidence="8 9">
    <name type="scientific">Prorocentrum cordatum</name>
    <dbReference type="NCBI Taxonomy" id="2364126"/>
    <lineage>
        <taxon>Eukaryota</taxon>
        <taxon>Sar</taxon>
        <taxon>Alveolata</taxon>
        <taxon>Dinophyceae</taxon>
        <taxon>Prorocentrales</taxon>
        <taxon>Prorocentraceae</taxon>
        <taxon>Prorocentrum</taxon>
    </lineage>
</organism>
<dbReference type="InterPro" id="IPR036175">
    <property type="entry name" value="Sec23/24_helical_dom_sf"/>
</dbReference>
<evidence type="ECO:0000256" key="4">
    <source>
        <dbReference type="ARBA" id="ARBA00023136"/>
    </source>
</evidence>
<dbReference type="Pfam" id="PF08033">
    <property type="entry name" value="Sec23_BS"/>
    <property type="match status" value="1"/>
</dbReference>
<dbReference type="InterPro" id="IPR050550">
    <property type="entry name" value="SEC23_SEC24_subfamily"/>
</dbReference>
<dbReference type="Gene3D" id="2.60.40.1670">
    <property type="entry name" value="beta-sandwich domain of Sec23/24"/>
    <property type="match status" value="1"/>
</dbReference>
<feature type="compositionally biased region" description="Pro residues" evidence="5">
    <location>
        <begin position="358"/>
        <end position="369"/>
    </location>
</feature>
<keyword evidence="9" id="KW-1185">Reference proteome</keyword>
<evidence type="ECO:0000256" key="3">
    <source>
        <dbReference type="ARBA" id="ARBA00022892"/>
    </source>
</evidence>
<evidence type="ECO:0000259" key="6">
    <source>
        <dbReference type="Pfam" id="PF04815"/>
    </source>
</evidence>
<evidence type="ECO:0008006" key="10">
    <source>
        <dbReference type="Google" id="ProtNLM"/>
    </source>
</evidence>
<evidence type="ECO:0000313" key="8">
    <source>
        <dbReference type="EMBL" id="CAK0871066.1"/>
    </source>
</evidence>
<comment type="subcellular location">
    <subcellularLocation>
        <location evidence="1">Endoplasmic reticulum membrane</location>
    </subcellularLocation>
</comment>
<proteinExistence type="predicted"/>
<dbReference type="InterPro" id="IPR012990">
    <property type="entry name" value="Beta-sandwich_Sec23_24"/>
</dbReference>
<dbReference type="InterPro" id="IPR029006">
    <property type="entry name" value="ADF-H/Gelsolin-like_dom_sf"/>
</dbReference>
<dbReference type="SUPFAM" id="SSF81811">
    <property type="entry name" value="Helical domain of Sec23/24"/>
    <property type="match status" value="1"/>
</dbReference>
<feature type="region of interest" description="Disordered" evidence="5">
    <location>
        <begin position="354"/>
        <end position="398"/>
    </location>
</feature>
<name>A0ABN9VD90_9DINO</name>
<accession>A0ABN9VD90</accession>
<dbReference type="PANTHER" id="PTHR13803">
    <property type="entry name" value="SEC24-RELATED PROTEIN"/>
    <property type="match status" value="1"/>
</dbReference>
<evidence type="ECO:0000256" key="1">
    <source>
        <dbReference type="ARBA" id="ARBA00004586"/>
    </source>
</evidence>
<sequence length="398" mass="44455">ELMHVLTRYMGWEAVMRVRVSRGWKITKFYGHLFIRGQDLLVVPNCHADQTFSIAIDMEENATPEPVMCVQSALLYTNSNGERRIRVNTWAGLTTPNYTDVIGSIDVQAMTTMMSQIHLERALSASLSEARNKLQTQAQQIVQAGAICPNSEALQFLPLYIMGMLKSEAFKTTNDIGFDRRTYIWMRLETACVSQLAAYFYPRMLALHDAPDSCATLDEHGHCTLPDMLNLTSESMSQHGVFLLEDGECMQMWIGRNVDVAFVQGLFGVGSFDELNSAAAGSIEEYLEQRSDALSQKIYNILRQVRRERPVPHMQLHVVKQGDPNERRFFESLIEDRTTGLQSTYTEFLQRLGYRPPAQAPPGGAPGAPPGAMAGAPPGAMAAPGMMQQPMAPPMMRR</sequence>
<feature type="domain" description="Sec23/Sec24 helical" evidence="6">
    <location>
        <begin position="106"/>
        <end position="196"/>
    </location>
</feature>
<feature type="domain" description="Sec23/Sec24 beta-sandwich" evidence="7">
    <location>
        <begin position="11"/>
        <end position="91"/>
    </location>
</feature>
<dbReference type="InterPro" id="IPR036180">
    <property type="entry name" value="Gelsolin-like_dom_sf"/>
</dbReference>
<dbReference type="EMBL" id="CAUYUJ010017033">
    <property type="protein sequence ID" value="CAK0871066.1"/>
    <property type="molecule type" value="Genomic_DNA"/>
</dbReference>
<reference evidence="8" key="1">
    <citation type="submission" date="2023-10" db="EMBL/GenBank/DDBJ databases">
        <authorList>
            <person name="Chen Y."/>
            <person name="Shah S."/>
            <person name="Dougan E. K."/>
            <person name="Thang M."/>
            <person name="Chan C."/>
        </authorList>
    </citation>
    <scope>NUCLEOTIDE SEQUENCE [LARGE SCALE GENOMIC DNA]</scope>
</reference>
<dbReference type="Gene3D" id="3.40.20.10">
    <property type="entry name" value="Severin"/>
    <property type="match status" value="1"/>
</dbReference>
<gene>
    <name evidence="8" type="ORF">PCOR1329_LOCUS57016</name>
</gene>